<reference evidence="2 3" key="1">
    <citation type="submission" date="2020-01" db="EMBL/GenBank/DDBJ databases">
        <title>Genomes of bacteria type strains.</title>
        <authorList>
            <person name="Chen J."/>
            <person name="Zhu S."/>
            <person name="Yang J."/>
        </authorList>
    </citation>
    <scope>NUCLEOTIDE SEQUENCE [LARGE SCALE GENOMIC DNA]</scope>
    <source>
        <strain evidence="2 3">DSM 16655</strain>
    </source>
</reference>
<dbReference type="InterPro" id="IPR041413">
    <property type="entry name" value="MLTR_LBD"/>
</dbReference>
<feature type="domain" description="HTH cro/C1-type" evidence="1">
    <location>
        <begin position="9"/>
        <end position="63"/>
    </location>
</feature>
<dbReference type="EMBL" id="JAAAML010000001">
    <property type="protein sequence ID" value="MCO6407146.1"/>
    <property type="molecule type" value="Genomic_DNA"/>
</dbReference>
<evidence type="ECO:0000259" key="1">
    <source>
        <dbReference type="PROSITE" id="PS50943"/>
    </source>
</evidence>
<name>A0ABT1CND3_9HYPH</name>
<dbReference type="PANTHER" id="PTHR35010:SF4">
    <property type="entry name" value="BLL5781 PROTEIN"/>
    <property type="match status" value="1"/>
</dbReference>
<dbReference type="InterPro" id="IPR001387">
    <property type="entry name" value="Cro/C1-type_HTH"/>
</dbReference>
<sequence>MTTQFGDLLRHWREARKLSQLDLGLNANVSARHISFLETGRARPSRGMVLNLGGVLDVPRGSRNALLHAAGFAPNYRTRAMDEAEMGPITAALGWMLDRHMPYPAMVLDRRWTIVRANTMATMMLGQMGLSVDANLVEALMDETGLPALIENWQEVAHHLVHRLRAEAAHLGGDAWLGEMADKLAGRIDTAVPGPGVGSEAVIPTRYRLGEVTLSFFSTISQFSTAEDIALADWKIEHLFPADEATRDIVVALARDMSRNPMA</sequence>
<dbReference type="Gene3D" id="1.10.260.40">
    <property type="entry name" value="lambda repressor-like DNA-binding domains"/>
    <property type="match status" value="1"/>
</dbReference>
<accession>A0ABT1CND3</accession>
<keyword evidence="3" id="KW-1185">Reference proteome</keyword>
<proteinExistence type="predicted"/>
<evidence type="ECO:0000313" key="2">
    <source>
        <dbReference type="EMBL" id="MCO6407146.1"/>
    </source>
</evidence>
<evidence type="ECO:0000313" key="3">
    <source>
        <dbReference type="Proteomes" id="UP001320715"/>
    </source>
</evidence>
<dbReference type="CDD" id="cd00093">
    <property type="entry name" value="HTH_XRE"/>
    <property type="match status" value="1"/>
</dbReference>
<dbReference type="Gene3D" id="3.30.450.180">
    <property type="match status" value="1"/>
</dbReference>
<dbReference type="Proteomes" id="UP001320715">
    <property type="component" value="Unassembled WGS sequence"/>
</dbReference>
<dbReference type="RefSeq" id="WP_252914575.1">
    <property type="nucleotide sequence ID" value="NZ_JAAAML010000001.1"/>
</dbReference>
<protein>
    <submittedName>
        <fullName evidence="2">Helix-turn-helix domain-containing protein</fullName>
    </submittedName>
</protein>
<comment type="caution">
    <text evidence="2">The sequence shown here is derived from an EMBL/GenBank/DDBJ whole genome shotgun (WGS) entry which is preliminary data.</text>
</comment>
<dbReference type="SUPFAM" id="SSF47413">
    <property type="entry name" value="lambda repressor-like DNA-binding domains"/>
    <property type="match status" value="1"/>
</dbReference>
<dbReference type="Pfam" id="PF13560">
    <property type="entry name" value="HTH_31"/>
    <property type="match status" value="1"/>
</dbReference>
<organism evidence="2 3">
    <name type="scientific">Hoeflea alexandrii</name>
    <dbReference type="NCBI Taxonomy" id="288436"/>
    <lineage>
        <taxon>Bacteria</taxon>
        <taxon>Pseudomonadati</taxon>
        <taxon>Pseudomonadota</taxon>
        <taxon>Alphaproteobacteria</taxon>
        <taxon>Hyphomicrobiales</taxon>
        <taxon>Rhizobiaceae</taxon>
        <taxon>Hoeflea</taxon>
    </lineage>
</organism>
<dbReference type="Pfam" id="PF17765">
    <property type="entry name" value="MLTR_LBD"/>
    <property type="match status" value="1"/>
</dbReference>
<gene>
    <name evidence="2" type="ORF">GTW23_03075</name>
</gene>
<dbReference type="PROSITE" id="PS50943">
    <property type="entry name" value="HTH_CROC1"/>
    <property type="match status" value="1"/>
</dbReference>
<dbReference type="SMART" id="SM00530">
    <property type="entry name" value="HTH_XRE"/>
    <property type="match status" value="1"/>
</dbReference>
<dbReference type="PANTHER" id="PTHR35010">
    <property type="entry name" value="BLL4672 PROTEIN-RELATED"/>
    <property type="match status" value="1"/>
</dbReference>
<dbReference type="InterPro" id="IPR010982">
    <property type="entry name" value="Lambda_DNA-bd_dom_sf"/>
</dbReference>